<dbReference type="AlphaFoldDB" id="A0AAJ0UHZ1"/>
<organism evidence="6 7">
    <name type="scientific">Halochromatium salexigens</name>
    <name type="common">Chromatium salexigens</name>
    <dbReference type="NCBI Taxonomy" id="49447"/>
    <lineage>
        <taxon>Bacteria</taxon>
        <taxon>Pseudomonadati</taxon>
        <taxon>Pseudomonadota</taxon>
        <taxon>Gammaproteobacteria</taxon>
        <taxon>Chromatiales</taxon>
        <taxon>Chromatiaceae</taxon>
        <taxon>Halochromatium</taxon>
    </lineage>
</organism>
<dbReference type="InterPro" id="IPR000160">
    <property type="entry name" value="GGDEF_dom"/>
</dbReference>
<name>A0AAJ0UHZ1_HALSE</name>
<dbReference type="GO" id="GO:0043709">
    <property type="term" value="P:cell adhesion involved in single-species biofilm formation"/>
    <property type="evidence" value="ECO:0007669"/>
    <property type="project" value="TreeGrafter"/>
</dbReference>
<dbReference type="Pfam" id="PF00990">
    <property type="entry name" value="GGDEF"/>
    <property type="match status" value="1"/>
</dbReference>
<evidence type="ECO:0000313" key="7">
    <source>
        <dbReference type="Proteomes" id="UP001296967"/>
    </source>
</evidence>
<dbReference type="GO" id="GO:0005886">
    <property type="term" value="C:plasma membrane"/>
    <property type="evidence" value="ECO:0007669"/>
    <property type="project" value="TreeGrafter"/>
</dbReference>
<dbReference type="InterPro" id="IPR000014">
    <property type="entry name" value="PAS"/>
</dbReference>
<reference evidence="6" key="2">
    <citation type="journal article" date="2020" name="Microorganisms">
        <title>Osmotic Adaptation and Compatible Solute Biosynthesis of Phototrophic Bacteria as Revealed from Genome Analyses.</title>
        <authorList>
            <person name="Imhoff J.F."/>
            <person name="Rahn T."/>
            <person name="Kunzel S."/>
            <person name="Keller A."/>
            <person name="Neulinger S.C."/>
        </authorList>
    </citation>
    <scope>NUCLEOTIDE SEQUENCE</scope>
    <source>
        <strain evidence="6">DSM 4395</strain>
    </source>
</reference>
<dbReference type="EMBL" id="NHSF01000070">
    <property type="protein sequence ID" value="MBK5931842.1"/>
    <property type="molecule type" value="Genomic_DNA"/>
</dbReference>
<dbReference type="InterPro" id="IPR029787">
    <property type="entry name" value="Nucleotide_cyclase"/>
</dbReference>
<gene>
    <name evidence="6" type="ORF">CCR82_15230</name>
</gene>
<protein>
    <recommendedName>
        <fullName evidence="2">diguanylate cyclase</fullName>
        <ecNumber evidence="2">2.7.7.65</ecNumber>
    </recommendedName>
</protein>
<evidence type="ECO:0000256" key="1">
    <source>
        <dbReference type="ARBA" id="ARBA00001946"/>
    </source>
</evidence>
<dbReference type="SUPFAM" id="SSF55785">
    <property type="entry name" value="PYP-like sensor domain (PAS domain)"/>
    <property type="match status" value="2"/>
</dbReference>
<dbReference type="Proteomes" id="UP001296967">
    <property type="component" value="Unassembled WGS sequence"/>
</dbReference>
<evidence type="ECO:0000256" key="3">
    <source>
        <dbReference type="ARBA" id="ARBA00034247"/>
    </source>
</evidence>
<keyword evidence="7" id="KW-1185">Reference proteome</keyword>
<sequence>MQPESSARRTTPLMQSIADQLSSGILIVDPELTVLAWNRWMTEHAEIDSETAIGQRLETLFPDLPVATLRRRVKAALQLQSPSYLQPRKGYLFPVTLDRIIDSHFAYMQQRIRILPDENEPHNAIIVVDDVTATREAEARAAVAAKASQRYLELIDHNVMTLGVDDDGHVTRASSALLQASGWNAETLCGTPLDALGLGQLEAHQKAADDKLPECPVLRADGSTLWVRVRKAQGLEDEEGYEHYLVLQDISLQKEIQALSERDALTGAYNRMKFDQLLQAAISAEERYGQQFAVILCDIDYFKRINDNHGHLAGDSVLKQFTALLRTQTRLSDQLARWGGEEFVVLLPIVNTQDAAAAAEKLRQAIATENWPPIGKLSASFGVAFHAPNESADSLLDRADVALYRAKEEGRNRVCIAEPADSERD</sequence>
<dbReference type="InterPro" id="IPR050469">
    <property type="entry name" value="Diguanylate_Cyclase"/>
</dbReference>
<dbReference type="Gene3D" id="3.30.450.20">
    <property type="entry name" value="PAS domain"/>
    <property type="match status" value="2"/>
</dbReference>
<accession>A0AAJ0UHZ1</accession>
<dbReference type="InterPro" id="IPR013656">
    <property type="entry name" value="PAS_4"/>
</dbReference>
<dbReference type="PANTHER" id="PTHR45138:SF9">
    <property type="entry name" value="DIGUANYLATE CYCLASE DGCM-RELATED"/>
    <property type="match status" value="1"/>
</dbReference>
<dbReference type="GO" id="GO:0052621">
    <property type="term" value="F:diguanylate cyclase activity"/>
    <property type="evidence" value="ECO:0007669"/>
    <property type="project" value="UniProtKB-EC"/>
</dbReference>
<dbReference type="CDD" id="cd00130">
    <property type="entry name" value="PAS"/>
    <property type="match status" value="1"/>
</dbReference>
<dbReference type="InterPro" id="IPR000700">
    <property type="entry name" value="PAS-assoc_C"/>
</dbReference>
<dbReference type="InterPro" id="IPR043128">
    <property type="entry name" value="Rev_trsase/Diguanyl_cyclase"/>
</dbReference>
<dbReference type="InterPro" id="IPR035965">
    <property type="entry name" value="PAS-like_dom_sf"/>
</dbReference>
<comment type="cofactor">
    <cofactor evidence="1">
        <name>Mg(2+)</name>
        <dbReference type="ChEBI" id="CHEBI:18420"/>
    </cofactor>
</comment>
<dbReference type="SMART" id="SM00267">
    <property type="entry name" value="GGDEF"/>
    <property type="match status" value="1"/>
</dbReference>
<dbReference type="PROSITE" id="PS50113">
    <property type="entry name" value="PAC"/>
    <property type="match status" value="1"/>
</dbReference>
<dbReference type="Gene3D" id="3.30.70.270">
    <property type="match status" value="1"/>
</dbReference>
<comment type="catalytic activity">
    <reaction evidence="3">
        <text>2 GTP = 3',3'-c-di-GMP + 2 diphosphate</text>
        <dbReference type="Rhea" id="RHEA:24898"/>
        <dbReference type="ChEBI" id="CHEBI:33019"/>
        <dbReference type="ChEBI" id="CHEBI:37565"/>
        <dbReference type="ChEBI" id="CHEBI:58805"/>
        <dbReference type="EC" id="2.7.7.65"/>
    </reaction>
</comment>
<evidence type="ECO:0000259" key="5">
    <source>
        <dbReference type="PROSITE" id="PS50887"/>
    </source>
</evidence>
<dbReference type="GO" id="GO:1902201">
    <property type="term" value="P:negative regulation of bacterial-type flagellum-dependent cell motility"/>
    <property type="evidence" value="ECO:0007669"/>
    <property type="project" value="TreeGrafter"/>
</dbReference>
<evidence type="ECO:0000313" key="6">
    <source>
        <dbReference type="EMBL" id="MBK5931842.1"/>
    </source>
</evidence>
<feature type="domain" description="GGDEF" evidence="5">
    <location>
        <begin position="290"/>
        <end position="419"/>
    </location>
</feature>
<proteinExistence type="predicted"/>
<comment type="caution">
    <text evidence="6">The sequence shown here is derived from an EMBL/GenBank/DDBJ whole genome shotgun (WGS) entry which is preliminary data.</text>
</comment>
<dbReference type="EC" id="2.7.7.65" evidence="2"/>
<dbReference type="SMART" id="SM00091">
    <property type="entry name" value="PAS"/>
    <property type="match status" value="2"/>
</dbReference>
<evidence type="ECO:0000256" key="2">
    <source>
        <dbReference type="ARBA" id="ARBA00012528"/>
    </source>
</evidence>
<dbReference type="PANTHER" id="PTHR45138">
    <property type="entry name" value="REGULATORY COMPONENTS OF SENSORY TRANSDUCTION SYSTEM"/>
    <property type="match status" value="1"/>
</dbReference>
<dbReference type="PROSITE" id="PS50887">
    <property type="entry name" value="GGDEF"/>
    <property type="match status" value="1"/>
</dbReference>
<dbReference type="Pfam" id="PF08448">
    <property type="entry name" value="PAS_4"/>
    <property type="match status" value="1"/>
</dbReference>
<dbReference type="NCBIfam" id="TIGR00254">
    <property type="entry name" value="GGDEF"/>
    <property type="match status" value="1"/>
</dbReference>
<feature type="domain" description="PAC" evidence="4">
    <location>
        <begin position="211"/>
        <end position="262"/>
    </location>
</feature>
<dbReference type="CDD" id="cd01949">
    <property type="entry name" value="GGDEF"/>
    <property type="match status" value="1"/>
</dbReference>
<reference evidence="6" key="1">
    <citation type="submission" date="2017-05" db="EMBL/GenBank/DDBJ databases">
        <authorList>
            <person name="Imhoff J.F."/>
            <person name="Rahn T."/>
            <person name="Kuenzel S."/>
            <person name="Neulinger S.C."/>
        </authorList>
    </citation>
    <scope>NUCLEOTIDE SEQUENCE</scope>
    <source>
        <strain evidence="6">DSM 4395</strain>
    </source>
</reference>
<dbReference type="FunFam" id="3.30.70.270:FF:000001">
    <property type="entry name" value="Diguanylate cyclase domain protein"/>
    <property type="match status" value="1"/>
</dbReference>
<evidence type="ECO:0000259" key="4">
    <source>
        <dbReference type="PROSITE" id="PS50113"/>
    </source>
</evidence>
<dbReference type="SUPFAM" id="SSF55073">
    <property type="entry name" value="Nucleotide cyclase"/>
    <property type="match status" value="1"/>
</dbReference>